<feature type="domain" description="Ig-like" evidence="4">
    <location>
        <begin position="882"/>
        <end position="966"/>
    </location>
</feature>
<evidence type="ECO:0000313" key="5">
    <source>
        <dbReference type="Ensembl" id="ENSCCRP00015122636.1"/>
    </source>
</evidence>
<feature type="domain" description="Ig-like" evidence="4">
    <location>
        <begin position="363"/>
        <end position="459"/>
    </location>
</feature>
<dbReference type="FunFam" id="2.60.40.10:FF:002203">
    <property type="entry name" value="Titin, tandem duplicate 1"/>
    <property type="match status" value="1"/>
</dbReference>
<name>A0A8C2BTC3_CYPCA</name>
<evidence type="ECO:0000256" key="1">
    <source>
        <dbReference type="ARBA" id="ARBA00023157"/>
    </source>
</evidence>
<dbReference type="Pfam" id="PF07679">
    <property type="entry name" value="I-set"/>
    <property type="match status" value="5"/>
</dbReference>
<dbReference type="FunFam" id="2.60.40.10:FF:000032">
    <property type="entry name" value="palladin isoform X1"/>
    <property type="match status" value="2"/>
</dbReference>
<keyword evidence="2" id="KW-0393">Immunoglobulin domain</keyword>
<dbReference type="GO" id="GO:0004672">
    <property type="term" value="F:protein kinase activity"/>
    <property type="evidence" value="ECO:0007669"/>
    <property type="project" value="TreeGrafter"/>
</dbReference>
<organism evidence="5 6">
    <name type="scientific">Cyprinus carpio</name>
    <name type="common">Common carp</name>
    <dbReference type="NCBI Taxonomy" id="7962"/>
    <lineage>
        <taxon>Eukaryota</taxon>
        <taxon>Metazoa</taxon>
        <taxon>Chordata</taxon>
        <taxon>Craniata</taxon>
        <taxon>Vertebrata</taxon>
        <taxon>Euteleostomi</taxon>
        <taxon>Actinopterygii</taxon>
        <taxon>Neopterygii</taxon>
        <taxon>Teleostei</taxon>
        <taxon>Ostariophysi</taxon>
        <taxon>Cypriniformes</taxon>
        <taxon>Cyprinidae</taxon>
        <taxon>Cyprininae</taxon>
        <taxon>Cyprinus</taxon>
    </lineage>
</organism>
<dbReference type="PROSITE" id="PS50835">
    <property type="entry name" value="IG_LIKE"/>
    <property type="match status" value="5"/>
</dbReference>
<proteinExistence type="predicted"/>
<dbReference type="Gene3D" id="2.60.40.10">
    <property type="entry name" value="Immunoglobulins"/>
    <property type="match status" value="5"/>
</dbReference>
<dbReference type="PANTHER" id="PTHR47633">
    <property type="entry name" value="IMMUNOGLOBULIN"/>
    <property type="match status" value="1"/>
</dbReference>
<accession>A0A8C2BTC3</accession>
<evidence type="ECO:0000256" key="2">
    <source>
        <dbReference type="ARBA" id="ARBA00023319"/>
    </source>
</evidence>
<dbReference type="PANTHER" id="PTHR47633:SF4">
    <property type="entry name" value="MYOPALLADIN ISOFORM X1"/>
    <property type="match status" value="1"/>
</dbReference>
<feature type="compositionally biased region" description="Basic and acidic residues" evidence="3">
    <location>
        <begin position="59"/>
        <end position="69"/>
    </location>
</feature>
<dbReference type="InterPro" id="IPR036179">
    <property type="entry name" value="Ig-like_dom_sf"/>
</dbReference>
<feature type="compositionally biased region" description="Polar residues" evidence="3">
    <location>
        <begin position="74"/>
        <end position="89"/>
    </location>
</feature>
<feature type="compositionally biased region" description="Basic and acidic residues" evidence="3">
    <location>
        <begin position="107"/>
        <end position="117"/>
    </location>
</feature>
<feature type="region of interest" description="Disordered" evidence="3">
    <location>
        <begin position="56"/>
        <end position="128"/>
    </location>
</feature>
<dbReference type="InterPro" id="IPR007110">
    <property type="entry name" value="Ig-like_dom"/>
</dbReference>
<dbReference type="AlphaFoldDB" id="A0A8C2BTC3"/>
<dbReference type="SUPFAM" id="SSF48726">
    <property type="entry name" value="Immunoglobulin"/>
    <property type="match status" value="5"/>
</dbReference>
<dbReference type="CDD" id="cd20972">
    <property type="entry name" value="IgI_2_Titin_Z1z2-like"/>
    <property type="match status" value="1"/>
</dbReference>
<evidence type="ECO:0000313" key="6">
    <source>
        <dbReference type="Proteomes" id="UP000694700"/>
    </source>
</evidence>
<sequence>LSESSCIDSPRRLIYGTLKEKADDSGGKAEPQFPDLSAFLSQEELDKSVDLACKAFSSDPREREERSDTHPPVSHSNVPSNKPTPQTEVISEKHTVQSPIQDNAIRSAREPAADFKRPQRNAPYGLETQSKKEFLNKAADFIEELSSLFKASSSKRIRPRKTHRSRCQNKTQLDGTSYSINAEDRERPILLNQQMEELMEKSGVTEEPALIQPESSEEPVCEPPHFIQKLKSREVSEGSKVQLDCIVRGLPAPEVRWFCEGKELENSPDIQIIANGERHTLIIAEAFEEDTGRYSCFASNFYGTDSTSAEIYIEGMKNTPNLQFCFFTHACFSYIFHMFCFQNLNGSSSYLQNFDVRPMMAAPVFTKNLQDVLAVESQLIVLECRVKGIPSPKVDWYREGTLIEDSPDFRILQKKPRSMAESEEICTLVIAEVFPEDSGTFTCIASNKYGTVSSTAVLRVKGNVLMLRNLLLDHVAPVTSMPSVIPTIPITQPGGAPNIPIPINLGPSAHFSQLTMAPTTQPNPNHVANVPPIMPSTHISQINMNPTLQIYSVPFSDTGVARTQGLMSPNASVVNNTASKLNTTTNSHPSMAPQYTHSQGVSYPPLSKITSPHLVRNQPAPILSPMSPPLLIDTQPPLPGIIPISTQSFTYTRPKEFITAQTLSPIRSPSPTESPSTRELTSPVNQLSLSPRKFPTRVLECPSSPPYVSSPPLLPPGMVNSLFSFRPQSPPQASSPTSSSSTPSPIQNPVAFLSSVLPSLPTSPLTNAMGLPKSAPPGPQGALKKNQRGSRLMSDDDIRESKETLLQDIEKILRFKDEQLHFGQQVCGVINITKMGFVEYKVSNFEQRLMSEIEFRLERTPVEESDDEVQHDEIPSGKCIAPIFDKKLKNFRAVEGIPVTFTCKVVGIPVPKVYWFKDGKQILKRNEHYKKIREGDGTCSLHIEAITSDDDGNYTVMAANPQGRISCSGHLIVQTGPVRNRPVVHSQRVRARVQEVEGEPAQERFFRPHFLQAPGDMSSHEGRLCRLDCKVSGLPHPEIMWLLNGKPIYPDLSHRMLVRENGIHSLVIDPLTQADDGTYTCIASNKAGQSSFCLELRVVEKELKQPPYFVEKLQNMGIAEGTPVRLECRVVGMPQPLIYWKKDNDTIPHSKDRVSMHQDTTGYVCLLIQPTRKEDAGWYTVSAKNEAGIISCTARLDIYAQWYQHIHAPMKKTQLSGSRYAALTGQGLDIKSAFSMSDNGPVIFSASQPERRLESEEL</sequence>
<feature type="domain" description="Ig-like" evidence="4">
    <location>
        <begin position="224"/>
        <end position="314"/>
    </location>
</feature>
<dbReference type="SMART" id="SM00409">
    <property type="entry name" value="IG"/>
    <property type="match status" value="5"/>
</dbReference>
<feature type="compositionally biased region" description="Low complexity" evidence="3">
    <location>
        <begin position="731"/>
        <end position="745"/>
    </location>
</feature>
<dbReference type="FunFam" id="2.60.40.10:FF:000256">
    <property type="entry name" value="myopalladin isoform X1"/>
    <property type="match status" value="1"/>
</dbReference>
<dbReference type="Proteomes" id="UP000694700">
    <property type="component" value="Unplaced"/>
</dbReference>
<feature type="region of interest" description="Disordered" evidence="3">
    <location>
        <begin position="719"/>
        <end position="747"/>
    </location>
</feature>
<dbReference type="FunFam" id="2.60.40.10:FF:000761">
    <property type="entry name" value="palladin isoform X2"/>
    <property type="match status" value="1"/>
</dbReference>
<feature type="region of interest" description="Disordered" evidence="3">
    <location>
        <begin position="660"/>
        <end position="691"/>
    </location>
</feature>
<reference evidence="5" key="1">
    <citation type="submission" date="2025-08" db="UniProtKB">
        <authorList>
            <consortium name="Ensembl"/>
        </authorList>
    </citation>
    <scope>IDENTIFICATION</scope>
</reference>
<dbReference type="InterPro" id="IPR013098">
    <property type="entry name" value="Ig_I-set"/>
</dbReference>
<evidence type="ECO:0000259" key="4">
    <source>
        <dbReference type="PROSITE" id="PS50835"/>
    </source>
</evidence>
<feature type="compositionally biased region" description="Low complexity" evidence="3">
    <location>
        <begin position="664"/>
        <end position="683"/>
    </location>
</feature>
<keyword evidence="1" id="KW-1015">Disulfide bond</keyword>
<feature type="domain" description="Ig-like" evidence="4">
    <location>
        <begin position="1008"/>
        <end position="1099"/>
    </location>
</feature>
<dbReference type="SMART" id="SM00408">
    <property type="entry name" value="IGc2"/>
    <property type="match status" value="5"/>
</dbReference>
<feature type="domain" description="Ig-like" evidence="4">
    <location>
        <begin position="1107"/>
        <end position="1197"/>
    </location>
</feature>
<dbReference type="InterPro" id="IPR003599">
    <property type="entry name" value="Ig_sub"/>
</dbReference>
<dbReference type="Ensembl" id="ENSCCRT00015126525.1">
    <property type="protein sequence ID" value="ENSCCRP00015122636.1"/>
    <property type="gene ID" value="ENSCCRG00015048161.1"/>
</dbReference>
<feature type="region of interest" description="Disordered" evidence="3">
    <location>
        <begin position="764"/>
        <end position="797"/>
    </location>
</feature>
<dbReference type="InterPro" id="IPR003598">
    <property type="entry name" value="Ig_sub2"/>
</dbReference>
<evidence type="ECO:0000256" key="3">
    <source>
        <dbReference type="SAM" id="MobiDB-lite"/>
    </source>
</evidence>
<dbReference type="InterPro" id="IPR013783">
    <property type="entry name" value="Ig-like_fold"/>
</dbReference>
<protein>
    <submittedName>
        <fullName evidence="5">Myopalladin</fullName>
    </submittedName>
</protein>